<comment type="caution">
    <text evidence="2">The sequence shown here is derived from an EMBL/GenBank/DDBJ whole genome shotgun (WGS) entry which is preliminary data.</text>
</comment>
<dbReference type="AlphaFoldDB" id="R9LEC1"/>
<evidence type="ECO:0000313" key="3">
    <source>
        <dbReference type="Proteomes" id="UP000019598"/>
    </source>
</evidence>
<sequence length="384" mass="42892">MKLRIWMIAVSLLIAVTLLPGCAGSPQTQMIIIPDAEESQHADEPTGPFKVEKIYRIPLAAKGGLLGWFGTDSLLGVYNGTNGSQILEEIKPPYADLQKVRALGAKQYVFDLSPDGKRITAIEEKGSHYELQLLSLTGEADLKLKTIDTSELTTKQFTWSDNSRYLAFTNYVSEPEVTGQSEIVVYDMQNRTSEIYKIPFLKEGQTELYNSVHVSDDGNNAFLLVQRIDETRLVAGKLKDGEFVAQYEHALSRYGQAAWLNDNQVAFLSQDGTLYAYDLRNEAVAVLLDYALTFELSRDRHTIAYSKEDGTLLAGRVQGNNIINASPIYQGVLPYQMSWSEDNRRLLIFGGRSLIRSSQGPAVVPSAEYSVQESDWLPFIIELK</sequence>
<dbReference type="PATRIC" id="fig|1235795.3.peg.1362"/>
<dbReference type="SUPFAM" id="SSF82171">
    <property type="entry name" value="DPP6 N-terminal domain-like"/>
    <property type="match status" value="1"/>
</dbReference>
<protein>
    <recommendedName>
        <fullName evidence="4">Lipoprotein LpqB beta-propeller domain-containing protein</fullName>
    </recommendedName>
</protein>
<dbReference type="OrthoDB" id="2663372at2"/>
<feature type="signal peptide" evidence="1">
    <location>
        <begin position="1"/>
        <end position="23"/>
    </location>
</feature>
<evidence type="ECO:0000313" key="2">
    <source>
        <dbReference type="EMBL" id="EOS57080.1"/>
    </source>
</evidence>
<dbReference type="STRING" id="1235795.C812_01400"/>
<keyword evidence="1" id="KW-0732">Signal</keyword>
<gene>
    <name evidence="2" type="ORF">C812_01400</name>
</gene>
<dbReference type="GeneID" id="43344445"/>
<dbReference type="InterPro" id="IPR011042">
    <property type="entry name" value="6-blade_b-propeller_TolB-like"/>
</dbReference>
<organism evidence="2 3">
    <name type="scientific">Paenibacillus barengoltzii G22</name>
    <dbReference type="NCBI Taxonomy" id="1235795"/>
    <lineage>
        <taxon>Bacteria</taxon>
        <taxon>Bacillati</taxon>
        <taxon>Bacillota</taxon>
        <taxon>Bacilli</taxon>
        <taxon>Bacillales</taxon>
        <taxon>Paenibacillaceae</taxon>
        <taxon>Paenibacillus</taxon>
    </lineage>
</organism>
<dbReference type="Gene3D" id="2.120.10.30">
    <property type="entry name" value="TolB, C-terminal domain"/>
    <property type="match status" value="1"/>
</dbReference>
<name>R9LEC1_9BACL</name>
<dbReference type="RefSeq" id="WP_016311930.1">
    <property type="nucleotide sequence ID" value="NZ_KE159652.1"/>
</dbReference>
<reference evidence="2 3" key="1">
    <citation type="submission" date="2013-04" db="EMBL/GenBank/DDBJ databases">
        <title>The Genome Sequence of Paenibacillus barengoltzii G22.</title>
        <authorList>
            <consortium name="The Broad Institute Genomics Platform"/>
            <consortium name="The Broad Institute Genome Sequencing Center for Infectious Disease"/>
            <person name="Earl A."/>
            <person name="Xavier R."/>
            <person name="Elson C."/>
            <person name="Duck W."/>
            <person name="Walker B."/>
            <person name="Young S."/>
            <person name="Zeng Q."/>
            <person name="Gargeya S."/>
            <person name="Fitzgerald M."/>
            <person name="Haas B."/>
            <person name="Abouelleil A."/>
            <person name="Allen A.W."/>
            <person name="Alvarado L."/>
            <person name="Arachchi H.M."/>
            <person name="Berlin A.M."/>
            <person name="Chapman S.B."/>
            <person name="Gainer-Dewar J."/>
            <person name="Goldberg J."/>
            <person name="Griggs A."/>
            <person name="Gujja S."/>
            <person name="Hansen M."/>
            <person name="Howarth C."/>
            <person name="Imamovic A."/>
            <person name="Ireland A."/>
            <person name="Larimer J."/>
            <person name="McCowan C."/>
            <person name="Murphy C."/>
            <person name="Pearson M."/>
            <person name="Poon T.W."/>
            <person name="Priest M."/>
            <person name="Roberts A."/>
            <person name="Saif S."/>
            <person name="Shea T."/>
            <person name="Sisk P."/>
            <person name="Sykes S."/>
            <person name="Wortman J."/>
            <person name="Nusbaum C."/>
            <person name="Birren B."/>
        </authorList>
    </citation>
    <scope>NUCLEOTIDE SEQUENCE [LARGE SCALE GENOMIC DNA]</scope>
    <source>
        <strain evidence="2 3">G22</strain>
    </source>
</reference>
<proteinExistence type="predicted"/>
<dbReference type="HOGENOM" id="CLU_717028_0_0_9"/>
<dbReference type="EMBL" id="ASSZ01000013">
    <property type="protein sequence ID" value="EOS57080.1"/>
    <property type="molecule type" value="Genomic_DNA"/>
</dbReference>
<accession>R9LEC1</accession>
<evidence type="ECO:0008006" key="4">
    <source>
        <dbReference type="Google" id="ProtNLM"/>
    </source>
</evidence>
<dbReference type="Proteomes" id="UP000019598">
    <property type="component" value="Unassembled WGS sequence"/>
</dbReference>
<feature type="chain" id="PRO_5004476514" description="Lipoprotein LpqB beta-propeller domain-containing protein" evidence="1">
    <location>
        <begin position="24"/>
        <end position="384"/>
    </location>
</feature>
<evidence type="ECO:0000256" key="1">
    <source>
        <dbReference type="SAM" id="SignalP"/>
    </source>
</evidence>